<accession>A0A5C4T865</accession>
<feature type="domain" description="DUF3298" evidence="1">
    <location>
        <begin position="118"/>
        <end position="187"/>
    </location>
</feature>
<protein>
    <submittedName>
        <fullName evidence="2">DUF3298 and DUF4163 domain-containing protein</fullName>
    </submittedName>
</protein>
<evidence type="ECO:0000313" key="2">
    <source>
        <dbReference type="EMBL" id="TNJ65055.1"/>
    </source>
</evidence>
<sequence length="208" mass="23254">MLNKPYTLPVQIQTIHRIGPKLDLYVPRVVNAPNAAAQTNINNAIAKEVQSMLKQLGYVPNSKTTEINGFYEVKTNERGLLSIALNIYGYTEHAAHGLTLLKSLTFDITTGNVYSLGDLFAPGSDYVKRISDIVKAQIAERGIETLQPFTSIRPDQDYYVADKAIVVYFQLYEITPYVFGFPMFPISVYSLQDIIPDSSPIQPMTIND</sequence>
<proteinExistence type="predicted"/>
<dbReference type="InterPro" id="IPR037126">
    <property type="entry name" value="PdaC/RsiV-like_sf"/>
</dbReference>
<reference evidence="2 3" key="1">
    <citation type="submission" date="2019-05" db="EMBL/GenBank/DDBJ databases">
        <title>We sequenced the genome of Paenibacillus hemerocallicola KCTC 33185 for further insight into its adaptation and study the phylogeny of Paenibacillus.</title>
        <authorList>
            <person name="Narsing Rao M.P."/>
        </authorList>
    </citation>
    <scope>NUCLEOTIDE SEQUENCE [LARGE SCALE GENOMIC DNA]</scope>
    <source>
        <strain evidence="2 3">KCTC 33185</strain>
    </source>
</reference>
<dbReference type="InterPro" id="IPR021729">
    <property type="entry name" value="DUF3298"/>
</dbReference>
<comment type="caution">
    <text evidence="2">The sequence shown here is derived from an EMBL/GenBank/DDBJ whole genome shotgun (WGS) entry which is preliminary data.</text>
</comment>
<dbReference type="EMBL" id="VDCQ01000022">
    <property type="protein sequence ID" value="TNJ65055.1"/>
    <property type="molecule type" value="Genomic_DNA"/>
</dbReference>
<gene>
    <name evidence="2" type="ORF">FE784_16855</name>
</gene>
<dbReference type="Gene3D" id="3.30.565.40">
    <property type="entry name" value="Fervidobacterium nodosum Rt17-B1 like"/>
    <property type="match status" value="1"/>
</dbReference>
<dbReference type="OrthoDB" id="5637at2"/>
<keyword evidence="3" id="KW-1185">Reference proteome</keyword>
<evidence type="ECO:0000313" key="3">
    <source>
        <dbReference type="Proteomes" id="UP000307943"/>
    </source>
</evidence>
<dbReference type="Gene3D" id="3.90.640.20">
    <property type="entry name" value="Heat-shock cognate protein, ATPase"/>
    <property type="match status" value="1"/>
</dbReference>
<organism evidence="2 3">
    <name type="scientific">Paenibacillus hemerocallicola</name>
    <dbReference type="NCBI Taxonomy" id="1172614"/>
    <lineage>
        <taxon>Bacteria</taxon>
        <taxon>Bacillati</taxon>
        <taxon>Bacillota</taxon>
        <taxon>Bacilli</taxon>
        <taxon>Bacillales</taxon>
        <taxon>Paenibacillaceae</taxon>
        <taxon>Paenibacillus</taxon>
    </lineage>
</organism>
<dbReference type="AlphaFoldDB" id="A0A5C4T865"/>
<evidence type="ECO:0000259" key="1">
    <source>
        <dbReference type="Pfam" id="PF11738"/>
    </source>
</evidence>
<dbReference type="Proteomes" id="UP000307943">
    <property type="component" value="Unassembled WGS sequence"/>
</dbReference>
<dbReference type="Pfam" id="PF11738">
    <property type="entry name" value="DUF3298"/>
    <property type="match status" value="1"/>
</dbReference>
<dbReference type="RefSeq" id="WP_139603395.1">
    <property type="nucleotide sequence ID" value="NZ_VDCQ01000022.1"/>
</dbReference>
<name>A0A5C4T865_9BACL</name>